<comment type="cofactor">
    <cofactor evidence="8">
        <name>a divalent metal cation</name>
        <dbReference type="ChEBI" id="CHEBI:60240"/>
    </cofactor>
    <text evidence="8">Binds 2 divalent metal cations per subunit.</text>
</comment>
<dbReference type="STRING" id="490899.DKAM_0589"/>
<dbReference type="PDBsum" id="4WWV"/>
<dbReference type="SUPFAM" id="SSF53187">
    <property type="entry name" value="Zn-dependent exopeptidases"/>
    <property type="match status" value="1"/>
</dbReference>
<keyword evidence="3" id="KW-0645">Protease</keyword>
<dbReference type="BRENDA" id="3.4.11.1">
    <property type="organism ID" value="1916"/>
</dbReference>
<keyword evidence="4 8" id="KW-0479">Metal-binding</keyword>
<dbReference type="GO" id="GO:0006508">
    <property type="term" value="P:proteolysis"/>
    <property type="evidence" value="ECO:0007669"/>
    <property type="project" value="UniProtKB-KW"/>
</dbReference>
<evidence type="ECO:0000256" key="8">
    <source>
        <dbReference type="PIRSR" id="PIRSR001123-2"/>
    </source>
</evidence>
<evidence type="ECO:0000256" key="1">
    <source>
        <dbReference type="ARBA" id="ARBA00006272"/>
    </source>
</evidence>
<accession>B8D484</accession>
<dbReference type="PANTHER" id="PTHR32481">
    <property type="entry name" value="AMINOPEPTIDASE"/>
    <property type="match status" value="1"/>
</dbReference>
<dbReference type="EMBL" id="CP001140">
    <property type="protein sequence ID" value="ACL10915.1"/>
    <property type="molecule type" value="Genomic_DNA"/>
</dbReference>
<dbReference type="PIRSF" id="PIRSF001123">
    <property type="entry name" value="PepA_GA"/>
    <property type="match status" value="1"/>
</dbReference>
<organism evidence="9 10">
    <name type="scientific">Desulfurococcus amylolyticus (strain DSM 18924 / JCM 16383 / VKM B-2413 / 1221n)</name>
    <name type="common">Desulfurococcus kamchatkensis</name>
    <dbReference type="NCBI Taxonomy" id="490899"/>
    <lineage>
        <taxon>Archaea</taxon>
        <taxon>Thermoproteota</taxon>
        <taxon>Thermoprotei</taxon>
        <taxon>Desulfurococcales</taxon>
        <taxon>Desulfurococcaceae</taxon>
        <taxon>Desulfurococcus</taxon>
    </lineage>
</organism>
<keyword evidence="2 9" id="KW-0031">Aminopeptidase</keyword>
<dbReference type="HOGENOM" id="CLU_047249_1_0_2"/>
<dbReference type="eggNOG" id="arCOG01518">
    <property type="taxonomic scope" value="Archaea"/>
</dbReference>
<gene>
    <name evidence="9" type="ordered locus">DKAM_0589</name>
</gene>
<dbReference type="Pfam" id="PF05343">
    <property type="entry name" value="Peptidase_M42"/>
    <property type="match status" value="1"/>
</dbReference>
<feature type="active site" description="Proton acceptor" evidence="7">
    <location>
        <position position="215"/>
    </location>
</feature>
<comment type="similarity">
    <text evidence="1 6">Belongs to the peptidase M42 family.</text>
</comment>
<feature type="binding site" evidence="8">
    <location>
        <position position="71"/>
    </location>
    <ligand>
        <name>Zn(2+)</name>
        <dbReference type="ChEBI" id="CHEBI:29105"/>
        <label>1</label>
    </ligand>
</feature>
<dbReference type="EvolutionaryTrace" id="B8D484"/>
<reference evidence="11" key="2">
    <citation type="journal article" date="2015" name="Acta Crystallogr. F Struct. Biol. Commun.">
        <title>Structure of the dodecamer of the aminopeptidase APDkam598 from the archaeon Desulfurococcus kamchatkensis.</title>
        <authorList>
            <person name="Petrova T.E."/>
            <person name="Slutskaya E.S."/>
            <person name="Boyko K.M."/>
            <person name="Sokolova O.S."/>
            <person name="Rakitina T.V."/>
            <person name="Korzhenevskiy D.A."/>
            <person name="Gorbacheva M.A."/>
            <person name="Bezsudnova E.Y."/>
            <person name="Popov V.O."/>
        </authorList>
    </citation>
    <scope>X-RAY CRYSTALLOGRAPHY (3.01 ANGSTROMS)</scope>
</reference>
<protein>
    <submittedName>
        <fullName evidence="9">Aminopeptidase from family M42</fullName>
    </submittedName>
</protein>
<dbReference type="InterPro" id="IPR008007">
    <property type="entry name" value="Peptidase_M42"/>
</dbReference>
<dbReference type="AlphaFoldDB" id="B8D484"/>
<evidence type="ECO:0000313" key="10">
    <source>
        <dbReference type="Proteomes" id="UP000006903"/>
    </source>
</evidence>
<reference evidence="9 10" key="1">
    <citation type="journal article" date="2009" name="J. Bacteriol.">
        <title>Complete genome sequence of the anaerobic, protein-degrading hyperthermophilic crenarchaeon Desulfurococcus kamchatkensis.</title>
        <authorList>
            <person name="Ravin N.V."/>
            <person name="Mardanov A.V."/>
            <person name="Beletsky A.V."/>
            <person name="Kublanov I.V."/>
            <person name="Kolganova T.V."/>
            <person name="Lebedinsky A.V."/>
            <person name="Chernyh N.A."/>
            <person name="Bonch-Osmolovskaya E.A."/>
            <person name="Skryabin K.G."/>
        </authorList>
    </citation>
    <scope>NUCLEOTIDE SEQUENCE [LARGE SCALE GENOMIC DNA]</scope>
    <source>
        <strain evidence="10">DSM 18924 / JCM 16383 / VKM B-2413 / 1221n</strain>
    </source>
</reference>
<feature type="binding site" evidence="8">
    <location>
        <position position="238"/>
    </location>
    <ligand>
        <name>Zn(2+)</name>
        <dbReference type="ChEBI" id="CHEBI:29105"/>
        <label>1</label>
    </ligand>
</feature>
<dbReference type="Gene3D" id="3.40.630.10">
    <property type="entry name" value="Zn peptidases"/>
    <property type="match status" value="1"/>
</dbReference>
<evidence type="ECO:0000256" key="3">
    <source>
        <dbReference type="ARBA" id="ARBA00022670"/>
    </source>
</evidence>
<evidence type="ECO:0000256" key="6">
    <source>
        <dbReference type="PIRNR" id="PIRNR001123"/>
    </source>
</evidence>
<dbReference type="Proteomes" id="UP000006903">
    <property type="component" value="Chromosome"/>
</dbReference>
<feature type="binding site" evidence="8">
    <location>
        <position position="330"/>
    </location>
    <ligand>
        <name>Zn(2+)</name>
        <dbReference type="ChEBI" id="CHEBI:29105"/>
        <label>2</label>
    </ligand>
</feature>
<dbReference type="InterPro" id="IPR051464">
    <property type="entry name" value="Peptidase_M42_aminopept"/>
</dbReference>
<evidence type="ECO:0000256" key="2">
    <source>
        <dbReference type="ARBA" id="ARBA00022438"/>
    </source>
</evidence>
<dbReference type="InterPro" id="IPR023367">
    <property type="entry name" value="Peptidase_M42_dom2"/>
</dbReference>
<keyword evidence="11" id="KW-0002">3D-structure</keyword>
<feature type="binding site" evidence="8">
    <location>
        <position position="216"/>
    </location>
    <ligand>
        <name>Zn(2+)</name>
        <dbReference type="ChEBI" id="CHEBI:29105"/>
        <label>2</label>
    </ligand>
</feature>
<feature type="binding site" evidence="8">
    <location>
        <position position="185"/>
    </location>
    <ligand>
        <name>Zn(2+)</name>
        <dbReference type="ChEBI" id="CHEBI:29105"/>
        <label>2</label>
    </ligand>
</feature>
<evidence type="ECO:0000256" key="7">
    <source>
        <dbReference type="PIRSR" id="PIRSR001123-1"/>
    </source>
</evidence>
<dbReference type="PANTHER" id="PTHR32481:SF0">
    <property type="entry name" value="AMINOPEPTIDASE YPDE-RELATED"/>
    <property type="match status" value="1"/>
</dbReference>
<keyword evidence="5" id="KW-0378">Hydrolase</keyword>
<dbReference type="Gene3D" id="2.40.30.40">
    <property type="entry name" value="Peptidase M42, domain 2"/>
    <property type="match status" value="1"/>
</dbReference>
<evidence type="ECO:0000256" key="4">
    <source>
        <dbReference type="ARBA" id="ARBA00022723"/>
    </source>
</evidence>
<dbReference type="CDD" id="cd05656">
    <property type="entry name" value="M42_Frv"/>
    <property type="match status" value="1"/>
</dbReference>
<evidence type="ECO:0000256" key="5">
    <source>
        <dbReference type="ARBA" id="ARBA00022801"/>
    </source>
</evidence>
<dbReference type="GO" id="GO:0004177">
    <property type="term" value="F:aminopeptidase activity"/>
    <property type="evidence" value="ECO:0007669"/>
    <property type="project" value="UniProtKB-UniRule"/>
</dbReference>
<evidence type="ECO:0000313" key="9">
    <source>
        <dbReference type="EMBL" id="ACL10915.1"/>
    </source>
</evidence>
<dbReference type="GO" id="GO:0046872">
    <property type="term" value="F:metal ion binding"/>
    <property type="evidence" value="ECO:0007669"/>
    <property type="project" value="UniProtKB-UniRule"/>
</dbReference>
<name>B8D484_DESA1</name>
<dbReference type="SMR" id="B8D484"/>
<dbReference type="SUPFAM" id="SSF101821">
    <property type="entry name" value="Aminopeptidase/glucanase lid domain"/>
    <property type="match status" value="1"/>
</dbReference>
<evidence type="ECO:0007829" key="11">
    <source>
        <dbReference type="PDB" id="4WWV"/>
    </source>
</evidence>
<proteinExistence type="evidence at protein level"/>
<feature type="binding site" evidence="8">
    <location>
        <position position="185"/>
    </location>
    <ligand>
        <name>Zn(2+)</name>
        <dbReference type="ChEBI" id="CHEBI:29105"/>
        <label>1</label>
    </ligand>
</feature>
<dbReference type="KEGG" id="dka:DKAM_0589"/>
<sequence>MNTLEWRGQYIELIKKLTSLHAPSGREDPVKDLVAELMKSHVDKLWIDVWGNVVGYRKGSKGSGKIMIAAHMDEIGLFISHIEDDGFLRVIPIGGVLERTLLYQRVVVRTRDGRLYRGVIGLKPPHVIKPEEAQKVPELRELFIDVGASSKEEVEKMGIRVGDIAVFDREVAELGWNRITGKAFDDRVGVVVMLKALEMLEKHDVDVYFVATVQEEVGLKGAKTSAYGISPDVALAIDVTIASDVPGVAKSEWFTRLGYGPAIKIVDGRNAGGLIAHPKVVEFLVSIAEKKRIPYQLDVISGGTTDASTIALNKEGVAAGTISIPSRYIHSPVEVVDLRDLYNASLLAKAFIEEATPEWIQSIKGVVIK</sequence>
<dbReference type="PDB" id="4WWV">
    <property type="method" value="X-ray"/>
    <property type="resolution" value="3.01 A"/>
    <property type="chains" value="A/B=1-369"/>
</dbReference>